<proteinExistence type="predicted"/>
<evidence type="ECO:0000256" key="5">
    <source>
        <dbReference type="ARBA" id="ARBA00022659"/>
    </source>
</evidence>
<keyword evidence="10" id="KW-0720">Serine protease</keyword>
<dbReference type="Gene3D" id="2.60.120.290">
    <property type="entry name" value="Spermadhesin, CUB domain"/>
    <property type="match status" value="2"/>
</dbReference>
<feature type="disulfide bond" evidence="16">
    <location>
        <begin position="309"/>
        <end position="361"/>
    </location>
</feature>
<dbReference type="Pfam" id="PF14670">
    <property type="entry name" value="FXa_inhibition"/>
    <property type="match status" value="1"/>
</dbReference>
<dbReference type="PRINTS" id="PR00722">
    <property type="entry name" value="CHYMOTRYPSIN"/>
</dbReference>
<feature type="binding site" evidence="18">
    <location>
        <position position="292"/>
    </location>
    <ligand>
        <name>Ca(2+)</name>
        <dbReference type="ChEBI" id="CHEBI:29108"/>
        <label>3</label>
    </ligand>
</feature>
<dbReference type="InterPro" id="IPR001314">
    <property type="entry name" value="Peptidase_S1A"/>
</dbReference>
<feature type="disulfide bond" evidence="16">
    <location>
        <begin position="72"/>
        <end position="90"/>
    </location>
</feature>
<evidence type="ECO:0000259" key="22">
    <source>
        <dbReference type="PROSITE" id="PS01180"/>
    </source>
</evidence>
<dbReference type="SMART" id="SM00020">
    <property type="entry name" value="Tryp_SPc"/>
    <property type="match status" value="1"/>
</dbReference>
<evidence type="ECO:0000256" key="6">
    <source>
        <dbReference type="ARBA" id="ARBA00022670"/>
    </source>
</evidence>
<feature type="binding site" evidence="18">
    <location>
        <position position="67"/>
    </location>
    <ligand>
        <name>Ca(2+)</name>
        <dbReference type="ChEBI" id="CHEBI:29108"/>
        <label>1</label>
    </ligand>
</feature>
<protein>
    <submittedName>
        <fullName evidence="25">Uncharacterized protein</fullName>
    </submittedName>
</protein>
<dbReference type="InterPro" id="IPR000742">
    <property type="entry name" value="EGF"/>
</dbReference>
<evidence type="ECO:0000256" key="9">
    <source>
        <dbReference type="ARBA" id="ARBA00022801"/>
    </source>
</evidence>
<dbReference type="GO" id="GO:0005509">
    <property type="term" value="F:calcium ion binding"/>
    <property type="evidence" value="ECO:0007669"/>
    <property type="project" value="InterPro"/>
</dbReference>
<feature type="binding site" evidence="18">
    <location>
        <position position="129"/>
    </location>
    <ligand>
        <name>Ca(2+)</name>
        <dbReference type="ChEBI" id="CHEBI:29108"/>
        <label>1</label>
    </ligand>
</feature>
<evidence type="ECO:0000256" key="11">
    <source>
        <dbReference type="ARBA" id="ARBA00022859"/>
    </source>
</evidence>
<feature type="disulfide bond" evidence="16">
    <location>
        <begin position="624"/>
        <end position="643"/>
    </location>
</feature>
<accession>A0A3B4AFM8</accession>
<evidence type="ECO:0000256" key="19">
    <source>
        <dbReference type="PROSITE-ProRule" id="PRU00059"/>
    </source>
</evidence>
<dbReference type="GO" id="GO:0006508">
    <property type="term" value="P:proteolysis"/>
    <property type="evidence" value="ECO:0007669"/>
    <property type="project" value="UniProtKB-KW"/>
</dbReference>
<keyword evidence="8" id="KW-0677">Repeat</keyword>
<feature type="region of interest" description="Disordered" evidence="21">
    <location>
        <begin position="97"/>
        <end position="121"/>
    </location>
</feature>
<reference evidence="25" key="1">
    <citation type="submission" date="2025-08" db="UniProtKB">
        <authorList>
            <consortium name="Ensembl"/>
        </authorList>
    </citation>
    <scope>IDENTIFICATION</scope>
</reference>
<dbReference type="PANTHER" id="PTHR24255:SF13">
    <property type="entry name" value="MANNAN-BINDING LECTIN SERINE PROTEASE 1"/>
    <property type="match status" value="1"/>
</dbReference>
<feature type="binding site" evidence="18">
    <location>
        <position position="253"/>
    </location>
    <ligand>
        <name>Ca(2+)</name>
        <dbReference type="ChEBI" id="CHEBI:29108"/>
        <label>3</label>
    </ligand>
</feature>
<dbReference type="InterPro" id="IPR000859">
    <property type="entry name" value="CUB_dom"/>
</dbReference>
<dbReference type="PANTHER" id="PTHR24255">
    <property type="entry name" value="COMPLEMENT COMPONENT 1, S SUBCOMPONENT-RELATED"/>
    <property type="match status" value="1"/>
</dbReference>
<feature type="domain" description="Peptidase S1" evidence="23">
    <location>
        <begin position="447"/>
        <end position="710"/>
    </location>
</feature>
<keyword evidence="18" id="KW-0106">Calcium</keyword>
<dbReference type="Gene3D" id="2.10.70.10">
    <property type="entry name" value="Complement Module, domain 1"/>
    <property type="match status" value="2"/>
</dbReference>
<comment type="subcellular location">
    <subcellularLocation>
        <location evidence="1">Secreted</location>
    </subcellularLocation>
</comment>
<feature type="binding site" evidence="18">
    <location>
        <position position="150"/>
    </location>
    <ligand>
        <name>Ca(2+)</name>
        <dbReference type="ChEBI" id="CHEBI:29108"/>
        <label>2</label>
    </ligand>
</feature>
<evidence type="ECO:0000256" key="7">
    <source>
        <dbReference type="ARBA" id="ARBA00022729"/>
    </source>
</evidence>
<dbReference type="Gene3D" id="2.10.25.10">
    <property type="entry name" value="Laminin"/>
    <property type="match status" value="1"/>
</dbReference>
<evidence type="ECO:0000256" key="18">
    <source>
        <dbReference type="PIRSR" id="PIRSR001155-4"/>
    </source>
</evidence>
<reference evidence="25" key="2">
    <citation type="submission" date="2025-09" db="UniProtKB">
        <authorList>
            <consortium name="Ensembl"/>
        </authorList>
    </citation>
    <scope>IDENTIFICATION</scope>
</reference>
<feature type="disulfide bond" evidence="16">
    <location>
        <begin position="176"/>
        <end position="189"/>
    </location>
</feature>
<evidence type="ECO:0000256" key="4">
    <source>
        <dbReference type="ARBA" id="ARBA00022588"/>
    </source>
</evidence>
<dbReference type="PIRSF" id="PIRSF001155">
    <property type="entry name" value="C1r_C1s_MASP"/>
    <property type="match status" value="1"/>
</dbReference>
<dbReference type="Pfam" id="PF00089">
    <property type="entry name" value="Trypsin"/>
    <property type="match status" value="1"/>
</dbReference>
<keyword evidence="26" id="KW-1185">Reference proteome</keyword>
<feature type="active site" description="Charge relay system" evidence="15">
    <location>
        <position position="494"/>
    </location>
</feature>
<comment type="caution">
    <text evidence="20">Lacks conserved residue(s) required for the propagation of feature annotation.</text>
</comment>
<feature type="binding site" evidence="18">
    <location>
        <position position="243"/>
    </location>
    <ligand>
        <name>Ca(2+)</name>
        <dbReference type="ChEBI" id="CHEBI:29108"/>
        <label>3</label>
    </ligand>
</feature>
<evidence type="ECO:0000259" key="24">
    <source>
        <dbReference type="PROSITE" id="PS50923"/>
    </source>
</evidence>
<feature type="disulfide bond" evidence="16">
    <location>
        <begin position="151"/>
        <end position="165"/>
    </location>
</feature>
<evidence type="ECO:0000259" key="23">
    <source>
        <dbReference type="PROSITE" id="PS50240"/>
    </source>
</evidence>
<evidence type="ECO:0000256" key="21">
    <source>
        <dbReference type="SAM" id="MobiDB-lite"/>
    </source>
</evidence>
<evidence type="ECO:0000256" key="3">
    <source>
        <dbReference type="ARBA" id="ARBA00022536"/>
    </source>
</evidence>
<dbReference type="Proteomes" id="UP000261520">
    <property type="component" value="Unplaced"/>
</dbReference>
<dbReference type="FunFam" id="2.60.120.290:FF:000012">
    <property type="entry name" value="mannan-binding lectin serine protease 1 isoform X1"/>
    <property type="match status" value="1"/>
</dbReference>
<keyword evidence="9" id="KW-0378">Hydrolase</keyword>
<name>A0A3B4AFM8_9GOBI</name>
<keyword evidence="12 16" id="KW-1015">Disulfide bond</keyword>
<evidence type="ECO:0000313" key="25">
    <source>
        <dbReference type="Ensembl" id="ENSPMGP00000015439.1"/>
    </source>
</evidence>
<evidence type="ECO:0000256" key="12">
    <source>
        <dbReference type="ARBA" id="ARBA00023157"/>
    </source>
</evidence>
<dbReference type="SUPFAM" id="SSF50494">
    <property type="entry name" value="Trypsin-like serine proteases"/>
    <property type="match status" value="1"/>
</dbReference>
<dbReference type="FunFam" id="2.60.120.290:FF:000006">
    <property type="entry name" value="Mannan-binding lectin serine protease 1"/>
    <property type="match status" value="1"/>
</dbReference>
<dbReference type="CDD" id="cd00054">
    <property type="entry name" value="EGF_CA"/>
    <property type="match status" value="1"/>
</dbReference>
<feature type="binding site" evidence="18">
    <location>
        <position position="148"/>
    </location>
    <ligand>
        <name>Ca(2+)</name>
        <dbReference type="ChEBI" id="CHEBI:29108"/>
        <label>2</label>
    </ligand>
</feature>
<feature type="binding site" evidence="18">
    <location>
        <position position="75"/>
    </location>
    <ligand>
        <name>Ca(2+)</name>
        <dbReference type="ChEBI" id="CHEBI:29108"/>
        <label>1</label>
    </ligand>
</feature>
<keyword evidence="2" id="KW-0964">Secreted</keyword>
<dbReference type="CDD" id="cd00041">
    <property type="entry name" value="CUB"/>
    <property type="match status" value="2"/>
</dbReference>
<dbReference type="PROSITE" id="PS00135">
    <property type="entry name" value="TRYPSIN_SER"/>
    <property type="match status" value="1"/>
</dbReference>
<feature type="active site" description="Charge relay system" evidence="15">
    <location>
        <position position="658"/>
    </location>
</feature>
<dbReference type="FunFam" id="2.40.10.10:FF:000068">
    <property type="entry name" value="transmembrane protease serine 2"/>
    <property type="match status" value="1"/>
</dbReference>
<feature type="domain" description="Sushi" evidence="24">
    <location>
        <begin position="307"/>
        <end position="376"/>
    </location>
</feature>
<feature type="domain" description="CUB" evidence="22">
    <location>
        <begin position="193"/>
        <end position="305"/>
    </location>
</feature>
<feature type="disulfide bond" evidence="16">
    <location>
        <begin position="654"/>
        <end position="686"/>
    </location>
</feature>
<feature type="modified residue" description="Phosphoserine; by CK2" evidence="17">
    <location>
        <position position="206"/>
    </location>
</feature>
<feature type="domain" description="CUB" evidence="22">
    <location>
        <begin position="17"/>
        <end position="146"/>
    </location>
</feature>
<dbReference type="SMART" id="SM00181">
    <property type="entry name" value="EGF"/>
    <property type="match status" value="1"/>
</dbReference>
<dbReference type="GO" id="GO:0005615">
    <property type="term" value="C:extracellular space"/>
    <property type="evidence" value="ECO:0007669"/>
    <property type="project" value="TreeGrafter"/>
</dbReference>
<feature type="disulfide bond" evidence="16">
    <location>
        <begin position="337"/>
        <end position="374"/>
    </location>
</feature>
<dbReference type="InterPro" id="IPR024175">
    <property type="entry name" value="Pept_S1A_C1r/C1S/mannan-bd"/>
</dbReference>
<feature type="active site" description="Charge relay system" evidence="15">
    <location>
        <position position="550"/>
    </location>
</feature>
<dbReference type="InterPro" id="IPR018097">
    <property type="entry name" value="EGF_Ca-bd_CS"/>
</dbReference>
<feature type="binding site" evidence="18">
    <location>
        <position position="147"/>
    </location>
    <ligand>
        <name>Ca(2+)</name>
        <dbReference type="ChEBI" id="CHEBI:29108"/>
        <label>2</label>
    </ligand>
</feature>
<dbReference type="InterPro" id="IPR043504">
    <property type="entry name" value="Peptidase_S1_PA_chymotrypsin"/>
</dbReference>
<keyword evidence="4" id="KW-0399">Innate immunity</keyword>
<dbReference type="Pfam" id="PF00431">
    <property type="entry name" value="CUB"/>
    <property type="match status" value="2"/>
</dbReference>
<evidence type="ECO:0000256" key="15">
    <source>
        <dbReference type="PIRSR" id="PIRSR001155-1"/>
    </source>
</evidence>
<dbReference type="InterPro" id="IPR033116">
    <property type="entry name" value="TRYPSIN_SER"/>
</dbReference>
<dbReference type="SMART" id="SM00042">
    <property type="entry name" value="CUB"/>
    <property type="match status" value="2"/>
</dbReference>
<keyword evidence="13" id="KW-0325">Glycoprotein</keyword>
<dbReference type="SUPFAM" id="SSF57535">
    <property type="entry name" value="Complement control module/SCR domain"/>
    <property type="match status" value="1"/>
</dbReference>
<keyword evidence="17" id="KW-0597">Phosphoprotein</keyword>
<evidence type="ECO:0000256" key="16">
    <source>
        <dbReference type="PIRSR" id="PIRSR001155-2"/>
    </source>
</evidence>
<evidence type="ECO:0000313" key="26">
    <source>
        <dbReference type="Proteomes" id="UP000261520"/>
    </source>
</evidence>
<dbReference type="PROSITE" id="PS01187">
    <property type="entry name" value="EGF_CA"/>
    <property type="match status" value="1"/>
</dbReference>
<feature type="binding site" evidence="18">
    <location>
        <position position="171"/>
    </location>
    <ligand>
        <name>Ca(2+)</name>
        <dbReference type="ChEBI" id="CHEBI:29108"/>
        <label>2</label>
    </ligand>
</feature>
<evidence type="ECO:0000256" key="8">
    <source>
        <dbReference type="ARBA" id="ARBA00022737"/>
    </source>
</evidence>
<dbReference type="SUPFAM" id="SSF49854">
    <property type="entry name" value="Spermadhesin, CUB domain"/>
    <property type="match status" value="2"/>
</dbReference>
<keyword evidence="14 17" id="KW-0379">Hydroxylation</keyword>
<evidence type="ECO:0000256" key="10">
    <source>
        <dbReference type="ARBA" id="ARBA00022825"/>
    </source>
</evidence>
<dbReference type="GO" id="GO:0004252">
    <property type="term" value="F:serine-type endopeptidase activity"/>
    <property type="evidence" value="ECO:0007669"/>
    <property type="project" value="InterPro"/>
</dbReference>
<organism evidence="25 26">
    <name type="scientific">Periophthalmus magnuspinnatus</name>
    <dbReference type="NCBI Taxonomy" id="409849"/>
    <lineage>
        <taxon>Eukaryota</taxon>
        <taxon>Metazoa</taxon>
        <taxon>Chordata</taxon>
        <taxon>Craniata</taxon>
        <taxon>Vertebrata</taxon>
        <taxon>Euteleostomi</taxon>
        <taxon>Actinopterygii</taxon>
        <taxon>Neopterygii</taxon>
        <taxon>Teleostei</taxon>
        <taxon>Neoteleostei</taxon>
        <taxon>Acanthomorphata</taxon>
        <taxon>Gobiaria</taxon>
        <taxon>Gobiiformes</taxon>
        <taxon>Gobioidei</taxon>
        <taxon>Gobiidae</taxon>
        <taxon>Oxudercinae</taxon>
        <taxon>Periophthalmus</taxon>
    </lineage>
</organism>
<dbReference type="GO" id="GO:0006956">
    <property type="term" value="P:complement activation"/>
    <property type="evidence" value="ECO:0007669"/>
    <property type="project" value="InterPro"/>
</dbReference>
<keyword evidence="5 20" id="KW-0768">Sushi</keyword>
<dbReference type="CDD" id="cd00033">
    <property type="entry name" value="CCP"/>
    <property type="match status" value="1"/>
</dbReference>
<dbReference type="Ensembl" id="ENSPMGT00000016464.1">
    <property type="protein sequence ID" value="ENSPMGP00000015439.1"/>
    <property type="gene ID" value="ENSPMGG00000012459.1"/>
</dbReference>
<dbReference type="PROSITE" id="PS01180">
    <property type="entry name" value="CUB"/>
    <property type="match status" value="2"/>
</dbReference>
<sequence length="711" mass="78335">SWFGPGLVVMSSHLWPRGHVITLSSMYGSLESPNFPEPYPRDLDLVWDIRVQAGFRIRLDFSHFHLEPSYLCEYDYVKVEADGELLGLFCGSEPTDTEAVPGSTSSSTSSSSSPLLSPSSSLSITFRTDYSDEDRYTGFRAHYTAQDVDECLERSDEELLCDHFCHNFIGGFYCSCRHGYKLHPDNRTCTVHCKDVVFRESSGIISSPEFPGSYPKSSDCQYQIQVQTGFRVRLEFDAVFDVEDHPEATCPYDYVKVVSGGRELGPFCGSVAPGSIETESSSVMILFHSDNSGENQGWSLNYTTTGSVCPAPETPPHAVLSPVQSEYSFTDHVLFTCQSGHRILKVQPRDGHFLEHFQIDCLANGTWSSSAPLCQGQKVDCGNPPPVTRAQILFLDQNRTTFGSKVRYQCETEPGLNLSTSHPGSVLVLVSSGCGLSRSLPSLVKRIVGGRTADSGMFPWQVLLQVQDRTRIPEQNWFGSGSLLSETWVLTAAHVLRSPRRDGSVVPIDPQHIQVFLGVHSSSLKHQAQQRIVGAVVLHPDFQPQNYNHDIALLRLSSAAQLSDVIRPVWVRVRPGLVLPHTLGVVAGWGLSVTPDPALSPGPAPLTSDLLQFVKLPVVPQEECVASYASRSADYNISLSMFCAGYSEGGRDTCPGDSGGAFVQDQGQDQRWTVVGIVSWGGPEDCGSKRVYGVYTRVEHYRDWILQTMKD</sequence>
<keyword evidence="18" id="KW-0479">Metal-binding</keyword>
<evidence type="ECO:0000256" key="14">
    <source>
        <dbReference type="ARBA" id="ARBA00023278"/>
    </source>
</evidence>
<evidence type="ECO:0000256" key="17">
    <source>
        <dbReference type="PIRSR" id="PIRSR001155-3"/>
    </source>
</evidence>
<evidence type="ECO:0000256" key="20">
    <source>
        <dbReference type="PROSITE-ProRule" id="PRU00302"/>
    </source>
</evidence>
<keyword evidence="3" id="KW-0245">EGF-like domain</keyword>
<keyword evidence="6" id="KW-0645">Protease</keyword>
<dbReference type="InterPro" id="IPR009003">
    <property type="entry name" value="Peptidase_S1_PA"/>
</dbReference>
<dbReference type="InterPro" id="IPR001254">
    <property type="entry name" value="Trypsin_dom"/>
</dbReference>
<dbReference type="PROSITE" id="PS50240">
    <property type="entry name" value="TRYPSIN_DOM"/>
    <property type="match status" value="1"/>
</dbReference>
<dbReference type="InterPro" id="IPR000436">
    <property type="entry name" value="Sushi_SCR_CCP_dom"/>
</dbReference>
<dbReference type="Pfam" id="PF00084">
    <property type="entry name" value="Sushi"/>
    <property type="match status" value="1"/>
</dbReference>
<dbReference type="GO" id="GO:0045087">
    <property type="term" value="P:innate immune response"/>
    <property type="evidence" value="ECO:0007669"/>
    <property type="project" value="UniProtKB-KW"/>
</dbReference>
<dbReference type="SMART" id="SM00179">
    <property type="entry name" value="EGF_CA"/>
    <property type="match status" value="1"/>
</dbReference>
<keyword evidence="11" id="KW-0391">Immunity</keyword>
<dbReference type="Gene3D" id="2.40.10.10">
    <property type="entry name" value="Trypsin-like serine proteases"/>
    <property type="match status" value="1"/>
</dbReference>
<dbReference type="InterPro" id="IPR035914">
    <property type="entry name" value="Sperma_CUB_dom_sf"/>
</dbReference>
<feature type="compositionally biased region" description="Low complexity" evidence="21">
    <location>
        <begin position="103"/>
        <end position="121"/>
    </location>
</feature>
<dbReference type="SMART" id="SM00032">
    <property type="entry name" value="CCP"/>
    <property type="match status" value="2"/>
</dbReference>
<feature type="disulfide bond" evidence="16 19">
    <location>
        <begin position="193"/>
        <end position="220"/>
    </location>
</feature>
<dbReference type="InterPro" id="IPR035976">
    <property type="entry name" value="Sushi/SCR/CCP_sf"/>
</dbReference>
<evidence type="ECO:0000256" key="1">
    <source>
        <dbReference type="ARBA" id="ARBA00004613"/>
    </source>
</evidence>
<feature type="modified residue" description="(3R)-3-hydroxyasparagine" evidence="17">
    <location>
        <position position="167"/>
    </location>
</feature>
<dbReference type="AlphaFoldDB" id="A0A3B4AFM8"/>
<dbReference type="FunFam" id="2.40.10.10:FF:000054">
    <property type="entry name" value="Complement C1r subcomponent"/>
    <property type="match status" value="1"/>
</dbReference>
<dbReference type="PROSITE" id="PS01186">
    <property type="entry name" value="EGF_2"/>
    <property type="match status" value="1"/>
</dbReference>
<feature type="binding site" evidence="18">
    <location>
        <position position="167"/>
    </location>
    <ligand>
        <name>Ca(2+)</name>
        <dbReference type="ChEBI" id="CHEBI:29108"/>
        <label>2</label>
    </ligand>
</feature>
<dbReference type="FunFam" id="2.10.25.10:FF:000059">
    <property type="entry name" value="Mannan-binding lectin serine protease 1"/>
    <property type="match status" value="1"/>
</dbReference>
<feature type="binding site" evidence="18">
    <location>
        <position position="290"/>
    </location>
    <ligand>
        <name>Ca(2+)</name>
        <dbReference type="ChEBI" id="CHEBI:29108"/>
        <label>3</label>
    </ligand>
</feature>
<feature type="disulfide bond" evidence="16">
    <location>
        <begin position="250"/>
        <end position="268"/>
    </location>
</feature>
<dbReference type="InterPro" id="IPR001881">
    <property type="entry name" value="EGF-like_Ca-bd_dom"/>
</dbReference>
<feature type="binding site" evidence="18">
    <location>
        <position position="131"/>
    </location>
    <ligand>
        <name>Ca(2+)</name>
        <dbReference type="ChEBI" id="CHEBI:29108"/>
        <label>1</label>
    </ligand>
</feature>
<dbReference type="SUPFAM" id="SSF57196">
    <property type="entry name" value="EGF/Laminin"/>
    <property type="match status" value="1"/>
</dbReference>
<evidence type="ECO:0000256" key="13">
    <source>
        <dbReference type="ARBA" id="ARBA00023180"/>
    </source>
</evidence>
<keyword evidence="7" id="KW-0732">Signal</keyword>
<comment type="PTM">
    <text evidence="17">The iron and 2-oxoglutarate dependent 3-hydroxylation of aspartate and asparagine is (R) stereospecific within EGF domains.</text>
</comment>
<dbReference type="CDD" id="cd00190">
    <property type="entry name" value="Tryp_SPc"/>
    <property type="match status" value="1"/>
</dbReference>
<dbReference type="STRING" id="409849.ENSPMGP00000015439"/>
<dbReference type="PROSITE" id="PS50923">
    <property type="entry name" value="SUSHI"/>
    <property type="match status" value="1"/>
</dbReference>
<feature type="disulfide bond" evidence="16">
    <location>
        <begin position="161"/>
        <end position="174"/>
    </location>
</feature>
<evidence type="ECO:0000256" key="2">
    <source>
        <dbReference type="ARBA" id="ARBA00022525"/>
    </source>
</evidence>